<evidence type="ECO:0000256" key="1">
    <source>
        <dbReference type="ARBA" id="ARBA00000085"/>
    </source>
</evidence>
<keyword evidence="5" id="KW-0808">Transferase</keyword>
<dbReference type="InterPro" id="IPR036890">
    <property type="entry name" value="HATPase_C_sf"/>
</dbReference>
<evidence type="ECO:0000256" key="2">
    <source>
        <dbReference type="ARBA" id="ARBA00004370"/>
    </source>
</evidence>
<dbReference type="EC" id="2.7.13.3" evidence="3"/>
<dbReference type="GO" id="GO:0007165">
    <property type="term" value="P:signal transduction"/>
    <property type="evidence" value="ECO:0007669"/>
    <property type="project" value="InterPro"/>
</dbReference>
<evidence type="ECO:0000256" key="8">
    <source>
        <dbReference type="SAM" id="Phobius"/>
    </source>
</evidence>
<dbReference type="InterPro" id="IPR004358">
    <property type="entry name" value="Sig_transdc_His_kin-like_C"/>
</dbReference>
<keyword evidence="7" id="KW-0175">Coiled coil</keyword>
<accession>A0A431VBX7</accession>
<keyword evidence="8" id="KW-1133">Transmembrane helix</keyword>
<feature type="transmembrane region" description="Helical" evidence="8">
    <location>
        <begin position="151"/>
        <end position="173"/>
    </location>
</feature>
<comment type="catalytic activity">
    <reaction evidence="1">
        <text>ATP + protein L-histidine = ADP + protein N-phospho-L-histidine.</text>
        <dbReference type="EC" id="2.7.13.3"/>
    </reaction>
</comment>
<dbReference type="Gene3D" id="1.10.287.130">
    <property type="match status" value="1"/>
</dbReference>
<evidence type="ECO:0000259" key="10">
    <source>
        <dbReference type="PROSITE" id="PS50885"/>
    </source>
</evidence>
<dbReference type="EMBL" id="RXMA01000026">
    <property type="protein sequence ID" value="RTR16262.1"/>
    <property type="molecule type" value="Genomic_DNA"/>
</dbReference>
<dbReference type="GO" id="GO:0016020">
    <property type="term" value="C:membrane"/>
    <property type="evidence" value="ECO:0007669"/>
    <property type="project" value="UniProtKB-SubCell"/>
</dbReference>
<feature type="domain" description="HAMP" evidence="10">
    <location>
        <begin position="171"/>
        <end position="224"/>
    </location>
</feature>
<evidence type="ECO:0000256" key="3">
    <source>
        <dbReference type="ARBA" id="ARBA00012438"/>
    </source>
</evidence>
<dbReference type="Gene3D" id="6.10.340.10">
    <property type="match status" value="1"/>
</dbReference>
<dbReference type="SUPFAM" id="SSF158472">
    <property type="entry name" value="HAMP domain-like"/>
    <property type="match status" value="1"/>
</dbReference>
<evidence type="ECO:0000256" key="4">
    <source>
        <dbReference type="ARBA" id="ARBA00022553"/>
    </source>
</evidence>
<dbReference type="InterPro" id="IPR003660">
    <property type="entry name" value="HAMP_dom"/>
</dbReference>
<evidence type="ECO:0000313" key="11">
    <source>
        <dbReference type="EMBL" id="RTR16262.1"/>
    </source>
</evidence>
<dbReference type="AlphaFoldDB" id="A0A431VBX7"/>
<organism evidence="11 12">
    <name type="scientific">Azospirillum griseum</name>
    <dbReference type="NCBI Taxonomy" id="2496639"/>
    <lineage>
        <taxon>Bacteria</taxon>
        <taxon>Pseudomonadati</taxon>
        <taxon>Pseudomonadota</taxon>
        <taxon>Alphaproteobacteria</taxon>
        <taxon>Rhodospirillales</taxon>
        <taxon>Azospirillaceae</taxon>
        <taxon>Azospirillum</taxon>
    </lineage>
</organism>
<protein>
    <recommendedName>
        <fullName evidence="3">histidine kinase</fullName>
        <ecNumber evidence="3">2.7.13.3</ecNumber>
    </recommendedName>
</protein>
<keyword evidence="8" id="KW-0472">Membrane</keyword>
<proteinExistence type="predicted"/>
<dbReference type="CDD" id="cd06225">
    <property type="entry name" value="HAMP"/>
    <property type="match status" value="1"/>
</dbReference>
<comment type="caution">
    <text evidence="11">The sequence shown here is derived from an EMBL/GenBank/DDBJ whole genome shotgun (WGS) entry which is preliminary data.</text>
</comment>
<dbReference type="InterPro" id="IPR005467">
    <property type="entry name" value="His_kinase_dom"/>
</dbReference>
<comment type="subcellular location">
    <subcellularLocation>
        <location evidence="2">Membrane</location>
    </subcellularLocation>
</comment>
<dbReference type="RefSeq" id="WP_126619119.1">
    <property type="nucleotide sequence ID" value="NZ_JBHUCY010000002.1"/>
</dbReference>
<feature type="transmembrane region" description="Helical" evidence="8">
    <location>
        <begin position="12"/>
        <end position="33"/>
    </location>
</feature>
<dbReference type="PRINTS" id="PR00344">
    <property type="entry name" value="BCTRLSENSOR"/>
</dbReference>
<keyword evidence="12" id="KW-1185">Reference proteome</keyword>
<feature type="coiled-coil region" evidence="7">
    <location>
        <begin position="226"/>
        <end position="267"/>
    </location>
</feature>
<dbReference type="SMART" id="SM00387">
    <property type="entry name" value="HATPase_c"/>
    <property type="match status" value="1"/>
</dbReference>
<feature type="domain" description="Histidine kinase" evidence="9">
    <location>
        <begin position="276"/>
        <end position="513"/>
    </location>
</feature>
<evidence type="ECO:0000256" key="6">
    <source>
        <dbReference type="ARBA" id="ARBA00022777"/>
    </source>
</evidence>
<dbReference type="Proteomes" id="UP000277007">
    <property type="component" value="Unassembled WGS sequence"/>
</dbReference>
<dbReference type="GO" id="GO:0004673">
    <property type="term" value="F:protein histidine kinase activity"/>
    <property type="evidence" value="ECO:0007669"/>
    <property type="project" value="UniProtKB-EC"/>
</dbReference>
<name>A0A431VBX7_9PROT</name>
<keyword evidence="4" id="KW-0597">Phosphoprotein</keyword>
<evidence type="ECO:0000259" key="9">
    <source>
        <dbReference type="PROSITE" id="PS50109"/>
    </source>
</evidence>
<keyword evidence="6 11" id="KW-0418">Kinase</keyword>
<evidence type="ECO:0000313" key="12">
    <source>
        <dbReference type="Proteomes" id="UP000277007"/>
    </source>
</evidence>
<dbReference type="OrthoDB" id="7325042at2"/>
<dbReference type="Gene3D" id="3.30.565.10">
    <property type="entry name" value="Histidine kinase-like ATPase, C-terminal domain"/>
    <property type="match status" value="1"/>
</dbReference>
<evidence type="ECO:0000256" key="7">
    <source>
        <dbReference type="SAM" id="Coils"/>
    </source>
</evidence>
<keyword evidence="8" id="KW-0812">Transmembrane</keyword>
<dbReference type="PANTHER" id="PTHR43065">
    <property type="entry name" value="SENSOR HISTIDINE KINASE"/>
    <property type="match status" value="1"/>
</dbReference>
<sequence length="531" mass="56913">MLTIFDRSLLARAVALICAPLLLVVAVAVVVAIDYSDQDARRALSERAHQTVALLAGGAGDALWNMDRKAAEAVLQPILSDPDFSGMRVLDQDGSPFVAVGDFSAPERGLIVVQQTLSHMVGSSTQRIGGLELRLATARAETEILRRARSIALSGVALLVAICALLALILRGVTAPIRSMTRCVTALAAGVVDAPIPVVRRMDEVGRMTMALGVLKEHEVERLRFIERQAHQMEEIERTVAERTRELREALETLQRAQSELVRAENMAALGGMVAAMAHEINTPLGNGLTVATTLGDKITEFSALLEGKELRRSVLREYSDSFNTANRLLVGNLTRAAELIGRFKRVAVDQTSELRRSFELDVVCGEVVAMLAPSHKHAPVAFVMDLPPGIVMDSYPGALGQILTNLVANAVLHGFSEASKPGTIRVTAERLEDTGLGDHVRLCVHDDGCGIPPAILPRIFDPFFTTKFGAGGSGLGLHIVYAIVTRVMGGSVAVDSEVGVGTRFVMVLPLVAPLHAPEESGGRPRRLAIP</sequence>
<evidence type="ECO:0000256" key="5">
    <source>
        <dbReference type="ARBA" id="ARBA00022679"/>
    </source>
</evidence>
<dbReference type="PROSITE" id="PS50109">
    <property type="entry name" value="HIS_KIN"/>
    <property type="match status" value="1"/>
</dbReference>
<gene>
    <name evidence="11" type="ORF">EJ903_20980</name>
</gene>
<dbReference type="SUPFAM" id="SSF55874">
    <property type="entry name" value="ATPase domain of HSP90 chaperone/DNA topoisomerase II/histidine kinase"/>
    <property type="match status" value="1"/>
</dbReference>
<dbReference type="PROSITE" id="PS50885">
    <property type="entry name" value="HAMP"/>
    <property type="match status" value="1"/>
</dbReference>
<dbReference type="Pfam" id="PF02518">
    <property type="entry name" value="HATPase_c"/>
    <property type="match status" value="1"/>
</dbReference>
<reference evidence="11 12" key="1">
    <citation type="submission" date="2018-12" db="EMBL/GenBank/DDBJ databases">
        <authorList>
            <person name="Yang Y."/>
        </authorList>
    </citation>
    <scope>NUCLEOTIDE SEQUENCE [LARGE SCALE GENOMIC DNA]</scope>
    <source>
        <strain evidence="11 12">L-25-5w-1</strain>
    </source>
</reference>
<dbReference type="InterPro" id="IPR003594">
    <property type="entry name" value="HATPase_dom"/>
</dbReference>